<dbReference type="Gene3D" id="1.10.10.10">
    <property type="entry name" value="Winged helix-like DNA-binding domain superfamily/Winged helix DNA-binding domain"/>
    <property type="match status" value="1"/>
</dbReference>
<proteinExistence type="predicted"/>
<dbReference type="eggNOG" id="COG3646">
    <property type="taxonomic scope" value="Bacteria"/>
</dbReference>
<dbReference type="InterPro" id="IPR014054">
    <property type="entry name" value="Phage_regulatory_Rha"/>
</dbReference>
<protein>
    <submittedName>
        <fullName evidence="1">Phage regulatory protein, Rha family</fullName>
    </submittedName>
</protein>
<dbReference type="NCBIfam" id="TIGR02681">
    <property type="entry name" value="phage_pRha"/>
    <property type="match status" value="1"/>
</dbReference>
<dbReference type="RefSeq" id="WP_003745272.1">
    <property type="nucleotide sequence ID" value="NZ_ACDX02000044.1"/>
</dbReference>
<organism evidence="1 2">
    <name type="scientific">Neisseria mucosa (strain ATCC 25996 / DSM 4631 / NCTC 10774 / M26)</name>
    <dbReference type="NCBI Taxonomy" id="546266"/>
    <lineage>
        <taxon>Bacteria</taxon>
        <taxon>Pseudomonadati</taxon>
        <taxon>Pseudomonadota</taxon>
        <taxon>Betaproteobacteria</taxon>
        <taxon>Neisseriales</taxon>
        <taxon>Neisseriaceae</taxon>
        <taxon>Neisseria</taxon>
    </lineage>
</organism>
<dbReference type="STRING" id="546266.NEIMUCOT_06655"/>
<dbReference type="EMBL" id="ACDX02000044">
    <property type="protein sequence ID" value="EFC86925.1"/>
    <property type="molecule type" value="Genomic_DNA"/>
</dbReference>
<gene>
    <name evidence="1" type="ORF">NEIMUCOT_06655</name>
</gene>
<dbReference type="AlphaFoldDB" id="D3A164"/>
<name>D3A164_NEIM2</name>
<comment type="caution">
    <text evidence="1">The sequence shown here is derived from an EMBL/GenBank/DDBJ whole genome shotgun (WGS) entry which is preliminary data.</text>
</comment>
<dbReference type="InterPro" id="IPR036388">
    <property type="entry name" value="WH-like_DNA-bd_sf"/>
</dbReference>
<dbReference type="Pfam" id="PF09669">
    <property type="entry name" value="Phage_pRha"/>
    <property type="match status" value="1"/>
</dbReference>
<dbReference type="SUPFAM" id="SSF46785">
    <property type="entry name" value="Winged helix' DNA-binding domain"/>
    <property type="match status" value="1"/>
</dbReference>
<reference evidence="1 2" key="1">
    <citation type="submission" date="2009-10" db="EMBL/GenBank/DDBJ databases">
        <authorList>
            <person name="Weinstock G."/>
            <person name="Sodergren E."/>
            <person name="Clifton S."/>
            <person name="Fulton L."/>
            <person name="Fulton B."/>
            <person name="Courtney L."/>
            <person name="Fronick C."/>
            <person name="Harrison M."/>
            <person name="Strong C."/>
            <person name="Farmer C."/>
            <person name="Delahaunty K."/>
            <person name="Markovic C."/>
            <person name="Hall O."/>
            <person name="Minx P."/>
            <person name="Tomlinson C."/>
            <person name="Mitreva M."/>
            <person name="Nelson J."/>
            <person name="Hou S."/>
            <person name="Wollam A."/>
            <person name="Pepin K.H."/>
            <person name="Johnson M."/>
            <person name="Bhonagiri V."/>
            <person name="Nash W.E."/>
            <person name="Warren W."/>
            <person name="Chinwalla A."/>
            <person name="Mardis E.R."/>
            <person name="Wilson R.K."/>
        </authorList>
    </citation>
    <scope>NUCLEOTIDE SEQUENCE [LARGE SCALE GENOMIC DNA]</scope>
    <source>
        <strain evidence="2">ATCC 25996 / DSM 4631 / NCTC 10774 / M26</strain>
    </source>
</reference>
<evidence type="ECO:0000313" key="1">
    <source>
        <dbReference type="EMBL" id="EFC86925.1"/>
    </source>
</evidence>
<dbReference type="Proteomes" id="UP000003344">
    <property type="component" value="Unassembled WGS sequence"/>
</dbReference>
<accession>D3A164</accession>
<sequence>MTTQTLVRISGDRLVTTSLEISNHFGKKHKDILRAIQHLECSKEFNERNFAPVGYTDAKGEQRPMYEITRDGFVFLCMGFTGSAAAQWKEKYIAAFNALEAEVARRHAPALEKLKTAYLSARPDMAHLLRYIEMGLNQAEAAKLLGIAPSNVRHRLKHLADLGLTEYRPDPKYRNRHALAAAHGQQSLGLEG</sequence>
<dbReference type="InterPro" id="IPR036390">
    <property type="entry name" value="WH_DNA-bd_sf"/>
</dbReference>
<evidence type="ECO:0000313" key="2">
    <source>
        <dbReference type="Proteomes" id="UP000003344"/>
    </source>
</evidence>